<evidence type="ECO:0000259" key="1">
    <source>
        <dbReference type="SMART" id="SM00382"/>
    </source>
</evidence>
<accession>A0A1A9LA97</accession>
<dbReference type="InterPro" id="IPR011704">
    <property type="entry name" value="ATPase_dyneun-rel_AAA"/>
</dbReference>
<dbReference type="Gene3D" id="3.40.50.300">
    <property type="entry name" value="P-loop containing nucleotide triphosphate hydrolases"/>
    <property type="match status" value="2"/>
</dbReference>
<dbReference type="Pfam" id="PF07728">
    <property type="entry name" value="AAA_5"/>
    <property type="match status" value="1"/>
</dbReference>
<dbReference type="InterPro" id="IPR003593">
    <property type="entry name" value="AAA+_ATPase"/>
</dbReference>
<dbReference type="InterPro" id="IPR027417">
    <property type="entry name" value="P-loop_NTPase"/>
</dbReference>
<protein>
    <recommendedName>
        <fullName evidence="1">AAA+ ATPase domain-containing protein</fullName>
    </recommendedName>
</protein>
<dbReference type="GO" id="GO:0016887">
    <property type="term" value="F:ATP hydrolysis activity"/>
    <property type="evidence" value="ECO:0007669"/>
    <property type="project" value="InterPro"/>
</dbReference>
<proteinExistence type="predicted"/>
<dbReference type="PANTHER" id="PTHR37291:SF1">
    <property type="entry name" value="TYPE IV METHYL-DIRECTED RESTRICTION ENZYME ECOKMCRB SUBUNIT"/>
    <property type="match status" value="1"/>
</dbReference>
<dbReference type="InterPro" id="IPR052934">
    <property type="entry name" value="Methyl-DNA_Rec/Restrict_Enz"/>
</dbReference>
<dbReference type="EMBL" id="LXIE01000049">
    <property type="protein sequence ID" value="OAD90279.1"/>
    <property type="molecule type" value="Genomic_DNA"/>
</dbReference>
<dbReference type="GO" id="GO:0005524">
    <property type="term" value="F:ATP binding"/>
    <property type="evidence" value="ECO:0007669"/>
    <property type="project" value="InterPro"/>
</dbReference>
<name>A0A1A9LA97_9FLAO</name>
<reference evidence="2 3" key="1">
    <citation type="submission" date="2016-05" db="EMBL/GenBank/DDBJ databases">
        <title>Genome sequencing of Vitellibacter soesokkakensis RSSK-12.</title>
        <authorList>
            <person name="Thevarajoo S."/>
            <person name="Selvaratnam C."/>
            <person name="Goh K.M."/>
            <person name="Chan K.-G."/>
            <person name="Chong C.S."/>
        </authorList>
    </citation>
    <scope>NUCLEOTIDE SEQUENCE [LARGE SCALE GENOMIC DNA]</scope>
    <source>
        <strain evidence="2 3">RSSK-12</strain>
    </source>
</reference>
<evidence type="ECO:0000313" key="2">
    <source>
        <dbReference type="EMBL" id="OAD90279.1"/>
    </source>
</evidence>
<keyword evidence="3" id="KW-1185">Reference proteome</keyword>
<dbReference type="Proteomes" id="UP000077552">
    <property type="component" value="Unassembled WGS sequence"/>
</dbReference>
<dbReference type="PANTHER" id="PTHR37291">
    <property type="entry name" value="5-METHYLCYTOSINE-SPECIFIC RESTRICTION ENZYME B"/>
    <property type="match status" value="1"/>
</dbReference>
<evidence type="ECO:0000313" key="3">
    <source>
        <dbReference type="Proteomes" id="UP000077552"/>
    </source>
</evidence>
<feature type="domain" description="AAA+ ATPase" evidence="1">
    <location>
        <begin position="415"/>
        <end position="775"/>
    </location>
</feature>
<dbReference type="AlphaFoldDB" id="A0A1A9LA97"/>
<gene>
    <name evidence="2" type="ORF">A7A78_06950</name>
</gene>
<comment type="caution">
    <text evidence="2">The sequence shown here is derived from an EMBL/GenBank/DDBJ whole genome shotgun (WGS) entry which is preliminary data.</text>
</comment>
<dbReference type="SMART" id="SM00382">
    <property type="entry name" value="AAA"/>
    <property type="match status" value="1"/>
</dbReference>
<sequence>MEVLRLPIRNFLNMKELVKHYIKKLTDQGDPDEAYKWEAINHFQKHWDIEAIDFNAMFLESFKQVGNLLYQNSWGYIRSLTANFPEETREMFRELYDESEGIGIRIKNFQKQAKDLVPRVKEALGKTKINHQQDERTISVYLSFKFPEKYYLYKSSFYTQLCNQLHIKPVETGRKYLHYLKLVDDLNEQYISTNQDIQQIHQEIYPKTSWNDDNLITQNFLYTMLEKPILDTNDSSTLQLVENRKYWLFAPGKNAIKFNEFYEIGEIGMGWDKIGDLAQYTSLDEIRQALYAAYGGEGDKRNDTTANWEFANVMDIGDIVIIKKGRSHILGYGLVTSGYYYDGSKSEFTSRRKIEWKKKGDWKVENSLVLKTLTDITKYPSYSQKFNTYYDELMNLMEFNVESSIKFNQLIKEVFPLNQILYGPPGTGKTYISKEIAVKIAAPEFKVEESLNSKEIRREINLKYQELYDKGQIVFTTFHQSFSYEDFVEGIKPLWEKSDDKTDELEYGIEAGIFMRCCAYAAYNCYKLLRQKDTNEKYSFDDLYEAFIDQYREVEEKPNFRTITGREVEIFEINKNDSIRARAKDSKATHVAPLTKENLQKLYDTFDSVAEIKNLQQVRDAVGVSPRITEFYAIFKGIKNFEKKEYKNLPKELLEIDTTELDDAEIIKKFRAGVFDKAFELYSNKANPVVLIIDEINRGNVSSIFGELITLIEKDKRLGGEEKLRVQLPYSKLSFGVPSNLYIIGTMNTADRSVEALDTALRRRFSFKEIMPDPSLIEAIEFDGFNLKEVLETINERIEFLLDRDHTIGHSYFMDLESDDTDGLEEVFKNKVIPLLQEYFYHDYEKIALILGSGFVKVETNHQVKFPSIEGISRPDQVTLCELVNDIDDIEAAVLKLLNRDGE</sequence>
<organism evidence="2 3">
    <name type="scientific">Aequorivita soesokkakensis</name>
    <dbReference type="NCBI Taxonomy" id="1385699"/>
    <lineage>
        <taxon>Bacteria</taxon>
        <taxon>Pseudomonadati</taxon>
        <taxon>Bacteroidota</taxon>
        <taxon>Flavobacteriia</taxon>
        <taxon>Flavobacteriales</taxon>
        <taxon>Flavobacteriaceae</taxon>
        <taxon>Aequorivita</taxon>
    </lineage>
</organism>
<dbReference type="STRING" id="1385699.A7A78_06950"/>
<dbReference type="SUPFAM" id="SSF52540">
    <property type="entry name" value="P-loop containing nucleoside triphosphate hydrolases"/>
    <property type="match status" value="2"/>
</dbReference>